<sequence length="108" mass="11896">MTLMTNDWGTYLRTVTDDATGVEIARKLGVSDSKVSYWKRGERPPTIAEAIAVSRAYGRPPLEGLIAAGYLEADEIAESVQVQPIGLRQFTDAQLAEELLRRTTQRGS</sequence>
<dbReference type="InterPro" id="IPR010982">
    <property type="entry name" value="Lambda_DNA-bd_dom_sf"/>
</dbReference>
<reference evidence="3" key="1">
    <citation type="submission" date="2016-06" db="EMBL/GenBank/DDBJ databases">
        <title>Genome sequencing of cellulolytic organisms.</title>
        <authorList>
            <person name="Bohra V."/>
            <person name="Dafale N.A."/>
            <person name="Purohit H.J."/>
        </authorList>
    </citation>
    <scope>NUCLEOTIDE SEQUENCE [LARGE SCALE GENOMIC DNA]</scope>
    <source>
        <strain evidence="3">ND21</strain>
    </source>
</reference>
<keyword evidence="3" id="KW-1185">Reference proteome</keyword>
<organism evidence="2 3">
    <name type="scientific">Microbacterium arborescens</name>
    <dbReference type="NCBI Taxonomy" id="33883"/>
    <lineage>
        <taxon>Bacteria</taxon>
        <taxon>Bacillati</taxon>
        <taxon>Actinomycetota</taxon>
        <taxon>Actinomycetes</taxon>
        <taxon>Micrococcales</taxon>
        <taxon>Microbacteriaceae</taxon>
        <taxon>Microbacterium</taxon>
    </lineage>
</organism>
<dbReference type="Pfam" id="PF01381">
    <property type="entry name" value="HTH_3"/>
    <property type="match status" value="1"/>
</dbReference>
<dbReference type="Gene3D" id="1.10.260.40">
    <property type="entry name" value="lambda repressor-like DNA-binding domains"/>
    <property type="match status" value="1"/>
</dbReference>
<name>A0ABX2WIM8_9MICO</name>
<dbReference type="InterPro" id="IPR001387">
    <property type="entry name" value="Cro/C1-type_HTH"/>
</dbReference>
<feature type="domain" description="HTH cro/C1-type" evidence="1">
    <location>
        <begin position="23"/>
        <end position="65"/>
    </location>
</feature>
<gene>
    <name evidence="2" type="ORF">A9Z40_02945</name>
</gene>
<dbReference type="EMBL" id="LZEM01000018">
    <property type="protein sequence ID" value="OAZ40913.1"/>
    <property type="molecule type" value="Genomic_DNA"/>
</dbReference>
<dbReference type="CDD" id="cd00093">
    <property type="entry name" value="HTH_XRE"/>
    <property type="match status" value="1"/>
</dbReference>
<dbReference type="PROSITE" id="PS50943">
    <property type="entry name" value="HTH_CROC1"/>
    <property type="match status" value="1"/>
</dbReference>
<comment type="caution">
    <text evidence="2">The sequence shown here is derived from an EMBL/GenBank/DDBJ whole genome shotgun (WGS) entry which is preliminary data.</text>
</comment>
<proteinExistence type="predicted"/>
<evidence type="ECO:0000313" key="3">
    <source>
        <dbReference type="Proteomes" id="UP000093918"/>
    </source>
</evidence>
<protein>
    <recommendedName>
        <fullName evidence="1">HTH cro/C1-type domain-containing protein</fullName>
    </recommendedName>
</protein>
<evidence type="ECO:0000259" key="1">
    <source>
        <dbReference type="PROSITE" id="PS50943"/>
    </source>
</evidence>
<evidence type="ECO:0000313" key="2">
    <source>
        <dbReference type="EMBL" id="OAZ40913.1"/>
    </source>
</evidence>
<accession>A0ABX2WIM8</accession>
<dbReference type="SUPFAM" id="SSF47413">
    <property type="entry name" value="lambda repressor-like DNA-binding domains"/>
    <property type="match status" value="1"/>
</dbReference>
<dbReference type="Proteomes" id="UP000093918">
    <property type="component" value="Unassembled WGS sequence"/>
</dbReference>